<proteinExistence type="predicted"/>
<accession>A0A7W2FR65</accession>
<keyword evidence="3" id="KW-1185">Reference proteome</keyword>
<dbReference type="PIRSF" id="PIRSF016481">
    <property type="entry name" value="Pilus_assembly_PilP"/>
    <property type="match status" value="1"/>
</dbReference>
<name>A0A7W2FR65_9VIBR</name>
<keyword evidence="1" id="KW-0732">Signal</keyword>
<sequence length="171" mass="18882">MMVRWSVSLLVAIAMSGCRANQQSLDEFITQTQQQAQFESVALSSVPTFDITDYQAHSERSPFVLPKAALSASQSKQRTDCWQPKARNKTGQLERYSLDKLSLKGVMSRGGMKSALVQTPNGQIIKVTAGQYVGLNNGKVEKVTASYIQVNETLPDGLGCWTRRNVKLALR</sequence>
<evidence type="ECO:0000313" key="2">
    <source>
        <dbReference type="EMBL" id="MBA5762740.1"/>
    </source>
</evidence>
<dbReference type="EMBL" id="JACFYF010000005">
    <property type="protein sequence ID" value="MBA5762740.1"/>
    <property type="molecule type" value="Genomic_DNA"/>
</dbReference>
<dbReference type="PROSITE" id="PS51257">
    <property type="entry name" value="PROKAR_LIPOPROTEIN"/>
    <property type="match status" value="1"/>
</dbReference>
<reference evidence="2 3" key="1">
    <citation type="submission" date="2020-07" db="EMBL/GenBank/DDBJ databases">
        <title>Vibrio marinisediminis sp. nov., isolated from marine sediment.</title>
        <authorList>
            <person name="Ji X."/>
        </authorList>
    </citation>
    <scope>NUCLEOTIDE SEQUENCE [LARGE SCALE GENOMIC DNA]</scope>
    <source>
        <strain evidence="2 3">404</strain>
    </source>
</reference>
<dbReference type="Proteomes" id="UP000571701">
    <property type="component" value="Unassembled WGS sequence"/>
</dbReference>
<dbReference type="RefSeq" id="WP_182108764.1">
    <property type="nucleotide sequence ID" value="NZ_JACFYF010000005.1"/>
</dbReference>
<dbReference type="InterPro" id="IPR007446">
    <property type="entry name" value="PilP"/>
</dbReference>
<comment type="caution">
    <text evidence="2">The sequence shown here is derived from an EMBL/GenBank/DDBJ whole genome shotgun (WGS) entry which is preliminary data.</text>
</comment>
<evidence type="ECO:0000256" key="1">
    <source>
        <dbReference type="SAM" id="SignalP"/>
    </source>
</evidence>
<dbReference type="Pfam" id="PF04351">
    <property type="entry name" value="PilP"/>
    <property type="match status" value="1"/>
</dbReference>
<dbReference type="Gene3D" id="2.30.30.830">
    <property type="match status" value="1"/>
</dbReference>
<feature type="chain" id="PRO_5031280040" evidence="1">
    <location>
        <begin position="21"/>
        <end position="171"/>
    </location>
</feature>
<organism evidence="2 3">
    <name type="scientific">Vibrio marinisediminis</name>
    <dbReference type="NCBI Taxonomy" id="2758441"/>
    <lineage>
        <taxon>Bacteria</taxon>
        <taxon>Pseudomonadati</taxon>
        <taxon>Pseudomonadota</taxon>
        <taxon>Gammaproteobacteria</taxon>
        <taxon>Vibrionales</taxon>
        <taxon>Vibrionaceae</taxon>
        <taxon>Vibrio</taxon>
    </lineage>
</organism>
<dbReference type="AlphaFoldDB" id="A0A7W2FR65"/>
<protein>
    <submittedName>
        <fullName evidence="2">Pilus assembly protein PilP</fullName>
    </submittedName>
</protein>
<gene>
    <name evidence="2" type="ORF">H2O73_10330</name>
</gene>
<evidence type="ECO:0000313" key="3">
    <source>
        <dbReference type="Proteomes" id="UP000571701"/>
    </source>
</evidence>
<feature type="signal peptide" evidence="1">
    <location>
        <begin position="1"/>
        <end position="20"/>
    </location>
</feature>